<name>A0ABW0FMD1_9CAUL</name>
<comment type="caution">
    <text evidence="2">The sequence shown here is derived from an EMBL/GenBank/DDBJ whole genome shotgun (WGS) entry which is preliminary data.</text>
</comment>
<protein>
    <recommendedName>
        <fullName evidence="1">Antitoxin Xre/MbcA/ParS-like middle domain-containing protein</fullName>
    </recommendedName>
</protein>
<evidence type="ECO:0000313" key="2">
    <source>
        <dbReference type="EMBL" id="MFC5342900.1"/>
    </source>
</evidence>
<gene>
    <name evidence="2" type="ORF">ACFPIE_03175</name>
</gene>
<organism evidence="2 3">
    <name type="scientific">Brevundimonas staleyi</name>
    <dbReference type="NCBI Taxonomy" id="74326"/>
    <lineage>
        <taxon>Bacteria</taxon>
        <taxon>Pseudomonadati</taxon>
        <taxon>Pseudomonadota</taxon>
        <taxon>Alphaproteobacteria</taxon>
        <taxon>Caulobacterales</taxon>
        <taxon>Caulobacteraceae</taxon>
        <taxon>Brevundimonas</taxon>
    </lineage>
</organism>
<dbReference type="Pfam" id="PF23125">
    <property type="entry name" value="Xre-MbcA-ParS_M"/>
    <property type="match status" value="1"/>
</dbReference>
<sequence>MDRYIGMEEVNPMATSHARKAPTFGGADDLIGAFAKKNPTASRMRLTRLGRVAARLDALTDDQLNGLDRVSAKLPDLVDRILAQVRPAAKAPERFIVDRSGPVEIVQGEGLGELLSEEEGRRRMDEYATPVSLESWAGPTAGPVDIERTLKIPRSTLHHWQRKGLVIGLLNGVRKNVFPLEQFVDGKPVAGLDEVMAIINQPRVTWRWMLTPHPLLGGAKPLTRLKQGRQEEVLRAAQTNFGQ</sequence>
<proteinExistence type="predicted"/>
<evidence type="ECO:0000313" key="3">
    <source>
        <dbReference type="Proteomes" id="UP001596152"/>
    </source>
</evidence>
<dbReference type="Proteomes" id="UP001596152">
    <property type="component" value="Unassembled WGS sequence"/>
</dbReference>
<accession>A0ABW0FMD1</accession>
<feature type="domain" description="Antitoxin Xre/MbcA/ParS-like middle" evidence="1">
    <location>
        <begin position="141"/>
        <end position="189"/>
    </location>
</feature>
<reference evidence="3" key="1">
    <citation type="journal article" date="2019" name="Int. J. Syst. Evol. Microbiol.">
        <title>The Global Catalogue of Microorganisms (GCM) 10K type strain sequencing project: providing services to taxonomists for standard genome sequencing and annotation.</title>
        <authorList>
            <consortium name="The Broad Institute Genomics Platform"/>
            <consortium name="The Broad Institute Genome Sequencing Center for Infectious Disease"/>
            <person name="Wu L."/>
            <person name="Ma J."/>
        </authorList>
    </citation>
    <scope>NUCLEOTIDE SEQUENCE [LARGE SCALE GENOMIC DNA]</scope>
    <source>
        <strain evidence="3">JCM 12125</strain>
    </source>
</reference>
<keyword evidence="3" id="KW-1185">Reference proteome</keyword>
<dbReference type="EMBL" id="JBHSLF010000006">
    <property type="protein sequence ID" value="MFC5342900.1"/>
    <property type="molecule type" value="Genomic_DNA"/>
</dbReference>
<dbReference type="InterPro" id="IPR056312">
    <property type="entry name" value="Xre-MbcA-ParS_M"/>
</dbReference>
<evidence type="ECO:0000259" key="1">
    <source>
        <dbReference type="Pfam" id="PF23125"/>
    </source>
</evidence>
<dbReference type="RefSeq" id="WP_374039572.1">
    <property type="nucleotide sequence ID" value="NZ_CP169083.1"/>
</dbReference>